<evidence type="ECO:0000313" key="2">
    <source>
        <dbReference type="Proteomes" id="UP000307440"/>
    </source>
</evidence>
<dbReference type="Proteomes" id="UP000307440">
    <property type="component" value="Unassembled WGS sequence"/>
</dbReference>
<dbReference type="PANTHER" id="PTHR35332:SF2">
    <property type="entry name" value="REGULATION OF ENOLASE PROTEIN 1"/>
    <property type="match status" value="1"/>
</dbReference>
<sequence length="193" mass="21468">MVSLDLKPLNTTQKPPSSFPFTFRIPPRTDLWRKPPSTFSASQPTFYTPIILKSLKSATVKIKKIPYVHLYDQAGIALLWPNHPELWIKAGVEFYEEELRRSTVAPGLGGWSDWSVAAAVEDNKGIIVSAEREKDNGSALIIKVDGIIIREIQGVFVPETQNDTIYLGVYGARPADVEGTLDVEIAEFKVELA</sequence>
<keyword evidence="2" id="KW-1185">Reference proteome</keyword>
<name>A0A5C3L1N4_COPMA</name>
<reference evidence="1 2" key="1">
    <citation type="journal article" date="2019" name="Nat. Ecol. Evol.">
        <title>Megaphylogeny resolves global patterns of mushroom evolution.</title>
        <authorList>
            <person name="Varga T."/>
            <person name="Krizsan K."/>
            <person name="Foldi C."/>
            <person name="Dima B."/>
            <person name="Sanchez-Garcia M."/>
            <person name="Sanchez-Ramirez S."/>
            <person name="Szollosi G.J."/>
            <person name="Szarkandi J.G."/>
            <person name="Papp V."/>
            <person name="Albert L."/>
            <person name="Andreopoulos W."/>
            <person name="Angelini C."/>
            <person name="Antonin V."/>
            <person name="Barry K.W."/>
            <person name="Bougher N.L."/>
            <person name="Buchanan P."/>
            <person name="Buyck B."/>
            <person name="Bense V."/>
            <person name="Catcheside P."/>
            <person name="Chovatia M."/>
            <person name="Cooper J."/>
            <person name="Damon W."/>
            <person name="Desjardin D."/>
            <person name="Finy P."/>
            <person name="Geml J."/>
            <person name="Haridas S."/>
            <person name="Hughes K."/>
            <person name="Justo A."/>
            <person name="Karasinski D."/>
            <person name="Kautmanova I."/>
            <person name="Kiss B."/>
            <person name="Kocsube S."/>
            <person name="Kotiranta H."/>
            <person name="LaButti K.M."/>
            <person name="Lechner B.E."/>
            <person name="Liimatainen K."/>
            <person name="Lipzen A."/>
            <person name="Lukacs Z."/>
            <person name="Mihaltcheva S."/>
            <person name="Morgado L.N."/>
            <person name="Niskanen T."/>
            <person name="Noordeloos M.E."/>
            <person name="Ohm R.A."/>
            <person name="Ortiz-Santana B."/>
            <person name="Ovrebo C."/>
            <person name="Racz N."/>
            <person name="Riley R."/>
            <person name="Savchenko A."/>
            <person name="Shiryaev A."/>
            <person name="Soop K."/>
            <person name="Spirin V."/>
            <person name="Szebenyi C."/>
            <person name="Tomsovsky M."/>
            <person name="Tulloss R.E."/>
            <person name="Uehling J."/>
            <person name="Grigoriev I.V."/>
            <person name="Vagvolgyi C."/>
            <person name="Papp T."/>
            <person name="Martin F.M."/>
            <person name="Miettinen O."/>
            <person name="Hibbett D.S."/>
            <person name="Nagy L.G."/>
        </authorList>
    </citation>
    <scope>NUCLEOTIDE SEQUENCE [LARGE SCALE GENOMIC DNA]</scope>
    <source>
        <strain evidence="1 2">CBS 121175</strain>
    </source>
</reference>
<gene>
    <name evidence="1" type="ORF">FA15DRAFT_667106</name>
</gene>
<proteinExistence type="predicted"/>
<dbReference type="Pfam" id="PF07081">
    <property type="entry name" value="DUF1349"/>
    <property type="match status" value="1"/>
</dbReference>
<protein>
    <submittedName>
        <fullName evidence="1">Uncharacterized protein</fullName>
    </submittedName>
</protein>
<evidence type="ECO:0000313" key="1">
    <source>
        <dbReference type="EMBL" id="TFK26635.1"/>
    </source>
</evidence>
<dbReference type="InterPro" id="IPR009784">
    <property type="entry name" value="DUF1349"/>
</dbReference>
<dbReference type="Gene3D" id="2.60.120.200">
    <property type="match status" value="1"/>
</dbReference>
<dbReference type="OrthoDB" id="42525at2759"/>
<organism evidence="1 2">
    <name type="scientific">Coprinopsis marcescibilis</name>
    <name type="common">Agaric fungus</name>
    <name type="synonym">Psathyrella marcescibilis</name>
    <dbReference type="NCBI Taxonomy" id="230819"/>
    <lineage>
        <taxon>Eukaryota</taxon>
        <taxon>Fungi</taxon>
        <taxon>Dikarya</taxon>
        <taxon>Basidiomycota</taxon>
        <taxon>Agaricomycotina</taxon>
        <taxon>Agaricomycetes</taxon>
        <taxon>Agaricomycetidae</taxon>
        <taxon>Agaricales</taxon>
        <taxon>Agaricineae</taxon>
        <taxon>Psathyrellaceae</taxon>
        <taxon>Coprinopsis</taxon>
    </lineage>
</organism>
<dbReference type="PANTHER" id="PTHR35332">
    <property type="entry name" value="REGULATION OF ENOLASE PROTEIN 1"/>
    <property type="match status" value="1"/>
</dbReference>
<dbReference type="EMBL" id="ML210172">
    <property type="protein sequence ID" value="TFK26635.1"/>
    <property type="molecule type" value="Genomic_DNA"/>
</dbReference>
<accession>A0A5C3L1N4</accession>
<dbReference type="AlphaFoldDB" id="A0A5C3L1N4"/>